<name>A0A238ZEG6_9BACT</name>
<dbReference type="Proteomes" id="UP000198405">
    <property type="component" value="Unassembled WGS sequence"/>
</dbReference>
<dbReference type="OrthoDB" id="12270at2"/>
<keyword evidence="3" id="KW-1185">Reference proteome</keyword>
<dbReference type="RefSeq" id="WP_089323255.1">
    <property type="nucleotide sequence ID" value="NZ_FZOB01000008.1"/>
</dbReference>
<evidence type="ECO:0000313" key="2">
    <source>
        <dbReference type="EMBL" id="SNR81905.1"/>
    </source>
</evidence>
<reference evidence="3" key="1">
    <citation type="submission" date="2017-06" db="EMBL/GenBank/DDBJ databases">
        <authorList>
            <person name="Varghese N."/>
            <person name="Submissions S."/>
        </authorList>
    </citation>
    <scope>NUCLEOTIDE SEQUENCE [LARGE SCALE GENOMIC DNA]</scope>
    <source>
        <strain evidence="3">DSM 15668</strain>
    </source>
</reference>
<organism evidence="2 3">
    <name type="scientific">Desulfurobacterium atlanticum</name>
    <dbReference type="NCBI Taxonomy" id="240169"/>
    <lineage>
        <taxon>Bacteria</taxon>
        <taxon>Pseudomonadati</taxon>
        <taxon>Aquificota</taxon>
        <taxon>Aquificia</taxon>
        <taxon>Desulfurobacteriales</taxon>
        <taxon>Desulfurobacteriaceae</taxon>
        <taxon>Desulfurobacterium</taxon>
    </lineage>
</organism>
<proteinExistence type="predicted"/>
<evidence type="ECO:0000256" key="1">
    <source>
        <dbReference type="SAM" id="Phobius"/>
    </source>
</evidence>
<accession>A0A238ZEG6</accession>
<keyword evidence="1" id="KW-1133">Transmembrane helix</keyword>
<dbReference type="EMBL" id="FZOB01000008">
    <property type="protein sequence ID" value="SNR81905.1"/>
    <property type="molecule type" value="Genomic_DNA"/>
</dbReference>
<evidence type="ECO:0000313" key="3">
    <source>
        <dbReference type="Proteomes" id="UP000198405"/>
    </source>
</evidence>
<evidence type="ECO:0008006" key="4">
    <source>
        <dbReference type="Google" id="ProtNLM"/>
    </source>
</evidence>
<feature type="transmembrane region" description="Helical" evidence="1">
    <location>
        <begin position="176"/>
        <end position="196"/>
    </location>
</feature>
<sequence>MFNEPVKGKITDFEQFLNLLKFLGDDVLFKLKCDDESIVFCSKQGKFILISEGQPLSEMEFKKKLTNWILSGNRNISFTIIPALEDCPEGTLIDKDKIIEIIEAAKYLRQIPEVLNIKILNPDNVPEKLKAFANQKIPKNLLVNSSSISLIDLCLLEQNGAITIEKPGISSKISPLIGAIAVLIIIISGLFSLLPYERKMVTLTIMENLTNTLTAKRIINRKIPEKLNVKDAYLNYIYYKNGKLISPGMDRKPGTKDDIIYNLPEPDSPLFAMP</sequence>
<keyword evidence="1" id="KW-0472">Membrane</keyword>
<keyword evidence="1" id="KW-0812">Transmembrane</keyword>
<gene>
    <name evidence="2" type="ORF">SAMN06265340_10836</name>
</gene>
<dbReference type="AlphaFoldDB" id="A0A238ZEG6"/>
<protein>
    <recommendedName>
        <fullName evidence="4">DUF4388 domain-containing protein</fullName>
    </recommendedName>
</protein>